<dbReference type="InterPro" id="IPR013320">
    <property type="entry name" value="ConA-like_dom_sf"/>
</dbReference>
<keyword evidence="2" id="KW-1015">Disulfide bond</keyword>
<keyword evidence="5" id="KW-1185">Reference proteome</keyword>
<evidence type="ECO:0000256" key="2">
    <source>
        <dbReference type="ARBA" id="ARBA00023157"/>
    </source>
</evidence>
<organism evidence="4 5">
    <name type="scientific">Pseudalgibacter alginicilyticus</name>
    <dbReference type="NCBI Taxonomy" id="1736674"/>
    <lineage>
        <taxon>Bacteria</taxon>
        <taxon>Pseudomonadati</taxon>
        <taxon>Bacteroidota</taxon>
        <taxon>Flavobacteriia</taxon>
        <taxon>Flavobacteriales</taxon>
        <taxon>Flavobacteriaceae</taxon>
        <taxon>Pseudalgibacter</taxon>
    </lineage>
</organism>
<dbReference type="EMBL" id="CP012898">
    <property type="protein sequence ID" value="ALJ03810.1"/>
    <property type="molecule type" value="Genomic_DNA"/>
</dbReference>
<protein>
    <recommendedName>
        <fullName evidence="3">LamG-like jellyroll fold domain-containing protein</fullName>
    </recommendedName>
</protein>
<dbReference type="NCBIfam" id="TIGR04183">
    <property type="entry name" value="Por_Secre_tail"/>
    <property type="match status" value="1"/>
</dbReference>
<dbReference type="GO" id="GO:0005975">
    <property type="term" value="P:carbohydrate metabolic process"/>
    <property type="evidence" value="ECO:0007669"/>
    <property type="project" value="UniProtKB-ARBA"/>
</dbReference>
<proteinExistence type="predicted"/>
<gene>
    <name evidence="4" type="ORF">APS56_00980</name>
</gene>
<evidence type="ECO:0000256" key="1">
    <source>
        <dbReference type="ARBA" id="ARBA00022729"/>
    </source>
</evidence>
<dbReference type="STRING" id="1736674.APS56_00980"/>
<dbReference type="SUPFAM" id="SSF49899">
    <property type="entry name" value="Concanavalin A-like lectins/glucanases"/>
    <property type="match status" value="1"/>
</dbReference>
<dbReference type="InterPro" id="IPR006558">
    <property type="entry name" value="LamG-like"/>
</dbReference>
<evidence type="ECO:0000313" key="5">
    <source>
        <dbReference type="Proteomes" id="UP000057981"/>
    </source>
</evidence>
<dbReference type="KEGG" id="ahz:APS56_00980"/>
<accession>A0A0P0CD65</accession>
<feature type="domain" description="LamG-like jellyroll fold" evidence="3">
    <location>
        <begin position="42"/>
        <end position="184"/>
    </location>
</feature>
<dbReference type="Proteomes" id="UP000057981">
    <property type="component" value="Chromosome"/>
</dbReference>
<name>A0A0P0CD65_9FLAO</name>
<evidence type="ECO:0000313" key="4">
    <source>
        <dbReference type="EMBL" id="ALJ03810.1"/>
    </source>
</evidence>
<keyword evidence="1" id="KW-0732">Signal</keyword>
<dbReference type="SMART" id="SM00560">
    <property type="entry name" value="LamGL"/>
    <property type="match status" value="1"/>
</dbReference>
<dbReference type="AlphaFoldDB" id="A0A0P0CD65"/>
<reference evidence="4 5" key="1">
    <citation type="submission" date="2015-10" db="EMBL/GenBank/DDBJ databases">
        <authorList>
            <person name="Gilbert D.G."/>
        </authorList>
    </citation>
    <scope>NUCLEOTIDE SEQUENCE [LARGE SCALE GENOMIC DNA]</scope>
    <source>
        <strain evidence="5">HZ-22</strain>
    </source>
</reference>
<dbReference type="Gene3D" id="2.60.120.200">
    <property type="match status" value="1"/>
</dbReference>
<dbReference type="Pfam" id="PF13385">
    <property type="entry name" value="Laminin_G_3"/>
    <property type="match status" value="1"/>
</dbReference>
<dbReference type="InterPro" id="IPR026444">
    <property type="entry name" value="Secre_tail"/>
</dbReference>
<dbReference type="GO" id="GO:0004553">
    <property type="term" value="F:hydrolase activity, hydrolyzing O-glycosyl compounds"/>
    <property type="evidence" value="ECO:0007669"/>
    <property type="project" value="UniProtKB-ARBA"/>
</dbReference>
<evidence type="ECO:0000259" key="3">
    <source>
        <dbReference type="SMART" id="SM00560"/>
    </source>
</evidence>
<dbReference type="Pfam" id="PF18962">
    <property type="entry name" value="Por_Secre_tail"/>
    <property type="match status" value="1"/>
</dbReference>
<sequence>MFTLVTNAQDDYVLQFDASNSQRLRYLTTEHDVLDTKLNGATDYTIEVWVKPTSTEINNTVVLKRWNQFAITLYQDDKKRFYFTHYSASGNKFVNSQYNVININEWNHLVVICNSNTNSIKLFANGVEVTGDSLGNPTTEGALALETSPIGTNNFYIGASGSGTSYFTGQVDKIRVKNEALNIGDLQSDITDADYIADSNTAILYNFNEGAGLIAVNEADSQNASLQCSSNDCISGETWWVNLSETLSTKKISETGGFSLYPNPTENKSFTIETTNNESIQQIEIYDALGKRVNKTAFKENTLLVHLGVEFLKSGIYIVKTKTNKGISIKKLIVK</sequence>